<feature type="transmembrane region" description="Helical" evidence="12">
    <location>
        <begin position="235"/>
        <end position="257"/>
    </location>
</feature>
<feature type="compositionally biased region" description="Low complexity" evidence="11">
    <location>
        <begin position="375"/>
        <end position="386"/>
    </location>
</feature>
<dbReference type="EC" id="2.3.1.225" evidence="2"/>
<evidence type="ECO:0000256" key="7">
    <source>
        <dbReference type="ARBA" id="ARBA00023139"/>
    </source>
</evidence>
<dbReference type="PANTHER" id="PTHR22883">
    <property type="entry name" value="ZINC FINGER DHHC DOMAIN CONTAINING PROTEIN"/>
    <property type="match status" value="1"/>
</dbReference>
<evidence type="ECO:0000256" key="12">
    <source>
        <dbReference type="SAM" id="Phobius"/>
    </source>
</evidence>
<evidence type="ECO:0000313" key="14">
    <source>
        <dbReference type="EMBL" id="KNC23857.1"/>
    </source>
</evidence>
<comment type="subcellular location">
    <subcellularLocation>
        <location evidence="1">Endomembrane system</location>
        <topology evidence="1">Multi-pass membrane protein</topology>
    </subcellularLocation>
</comment>
<keyword evidence="8" id="KW-0449">Lipoprotein</keyword>
<evidence type="ECO:0000259" key="13">
    <source>
        <dbReference type="Pfam" id="PF01529"/>
    </source>
</evidence>
<keyword evidence="7" id="KW-0564">Palmitate</keyword>
<protein>
    <recommendedName>
        <fullName evidence="2">protein S-acyltransferase</fullName>
        <ecNumber evidence="2">2.3.1.225</ecNumber>
    </recommendedName>
</protein>
<feature type="compositionally biased region" description="Low complexity" evidence="11">
    <location>
        <begin position="917"/>
        <end position="943"/>
    </location>
</feature>
<proteinExistence type="predicted"/>
<evidence type="ECO:0000256" key="3">
    <source>
        <dbReference type="ARBA" id="ARBA00022679"/>
    </source>
</evidence>
<dbReference type="Pfam" id="PF01529">
    <property type="entry name" value="DHHC"/>
    <property type="match status" value="1"/>
</dbReference>
<evidence type="ECO:0000256" key="1">
    <source>
        <dbReference type="ARBA" id="ARBA00004127"/>
    </source>
</evidence>
<keyword evidence="3" id="KW-0808">Transferase</keyword>
<accession>A0A0L0BUZ1</accession>
<name>A0A0L0BUZ1_LUCCU</name>
<evidence type="ECO:0000256" key="5">
    <source>
        <dbReference type="ARBA" id="ARBA00022989"/>
    </source>
</evidence>
<feature type="region of interest" description="Disordered" evidence="11">
    <location>
        <begin position="740"/>
        <end position="766"/>
    </location>
</feature>
<organism evidence="14 15">
    <name type="scientific">Lucilia cuprina</name>
    <name type="common">Green bottle fly</name>
    <name type="synonym">Australian sheep blowfly</name>
    <dbReference type="NCBI Taxonomy" id="7375"/>
    <lineage>
        <taxon>Eukaryota</taxon>
        <taxon>Metazoa</taxon>
        <taxon>Ecdysozoa</taxon>
        <taxon>Arthropoda</taxon>
        <taxon>Hexapoda</taxon>
        <taxon>Insecta</taxon>
        <taxon>Pterygota</taxon>
        <taxon>Neoptera</taxon>
        <taxon>Endopterygota</taxon>
        <taxon>Diptera</taxon>
        <taxon>Brachycera</taxon>
        <taxon>Muscomorpha</taxon>
        <taxon>Oestroidea</taxon>
        <taxon>Calliphoridae</taxon>
        <taxon>Luciliinae</taxon>
        <taxon>Lucilia</taxon>
    </lineage>
</organism>
<feature type="compositionally biased region" description="Basic residues" evidence="11">
    <location>
        <begin position="402"/>
        <end position="417"/>
    </location>
</feature>
<comment type="caution">
    <text evidence="14">The sequence shown here is derived from an EMBL/GenBank/DDBJ whole genome shotgun (WGS) entry which is preliminary data.</text>
</comment>
<comment type="catalytic activity">
    <reaction evidence="10">
        <text>L-cysteinyl-[protein] + hexadecanoyl-CoA = S-hexadecanoyl-L-cysteinyl-[protein] + CoA</text>
        <dbReference type="Rhea" id="RHEA:36683"/>
        <dbReference type="Rhea" id="RHEA-COMP:10131"/>
        <dbReference type="Rhea" id="RHEA-COMP:11032"/>
        <dbReference type="ChEBI" id="CHEBI:29950"/>
        <dbReference type="ChEBI" id="CHEBI:57287"/>
        <dbReference type="ChEBI" id="CHEBI:57379"/>
        <dbReference type="ChEBI" id="CHEBI:74151"/>
        <dbReference type="EC" id="2.3.1.225"/>
    </reaction>
</comment>
<gene>
    <name evidence="14" type="ORF">FF38_05634</name>
</gene>
<dbReference type="PANTHER" id="PTHR22883:SF43">
    <property type="entry name" value="PALMITOYLTRANSFERASE APP"/>
    <property type="match status" value="1"/>
</dbReference>
<feature type="transmembrane region" description="Helical" evidence="12">
    <location>
        <begin position="190"/>
        <end position="215"/>
    </location>
</feature>
<sequence length="1092" mass="119962">MNLFCCCCCNMAPNTRVTRKWELFAGRNKFYCDGLLMSAPHTGVFYLTCILITGTSALFFAFDCPFLATRINPIIPIVGAILYFFTMSSLLRTTFTDPGVIPRASYDEAAYIEKQIEVPNSLNSPTYRPPPRTKEVLVKGQTVKLKYCFTCKIFRPPRASHCSLCDNCVDRFDHHCPWVGNCVGKRNYRFFYLFLVSLAFLAVFIFSCSVTHLVLLMKTEQEVFEVIKKAPFTVIVVFICFFSIWSVIGLAGFHTYLTTSDQTTNEDLKGSFSSKGGQRNLNPYSRGNICLNCCHILCGPMTPSLIDRRGIATEEYIFQMQQHSSPRHPLSDVISATHVGSGAMITSQPIITGAGGGISIGGSDLKSRYYDESNTSSSAMDASATAGGVYRPRSYDNLQNGKSRKKHHHKKQKHQHQKCSLQTLLPPAHQFNNKYQKQQELQLHPEQMTTTPSALATPSLVHSPAASSYRLNLKRSLHLPLSPSFDTRNSPLPLLHHHHPSHHQLHQQQTASLIGSSSALPAITPVSATGVSLQQPKRPSTLQLQASAAPTASTTTLTTMQTSGPPQPPAPDYKYYSPQHSSNSSNIFLSYPFNKGRGMRRQSTQSVDSQKVTIPGYQPLPMRPRYKHQEVLFELKSPTNRLTIRECDFGGGGEPCDDDQSIKDSQIFRVSKRNLYMNHRSPWKERDRYSNLYEYSFNIDLNSIIEDAAGNSNSLAHLVDNEIPLSQMDTPAHQQFQGINQSRRFRHHKHRLGDGSSGDELDDAELGNTNNLALSTETLDDEEVVVVGTTEVVAAVAAIAATNKARERHNLSDSYNNLFNGDLDTSQSNNTTPANSPLAEMPSLSASGSNLLAAAMMGTPLTENLPKSISQTENMYSNIPNVAATSGNVANNKEQQQQDTSNLHVYSNLIDERPNPHTHSTSTTVNTPTTTTSNNSFSASKSKSSSAHAGLVSSISSNPLDLPSTLLCDDLDLDDPVSASFVAQPKNDKSKFSTRLAFNSIVPDVLQTPNKSTALASNSTCNTSTTDNVKLQMSSANDLSSNRLRILHDTTMIDTALDLDSLDDAALANTSQACLVKTPSSPSSPANIGFKV</sequence>
<dbReference type="GO" id="GO:0005794">
    <property type="term" value="C:Golgi apparatus"/>
    <property type="evidence" value="ECO:0007669"/>
    <property type="project" value="TreeGrafter"/>
</dbReference>
<evidence type="ECO:0000256" key="11">
    <source>
        <dbReference type="SAM" id="MobiDB-lite"/>
    </source>
</evidence>
<keyword evidence="9" id="KW-0012">Acyltransferase</keyword>
<dbReference type="AlphaFoldDB" id="A0A0L0BUZ1"/>
<reference evidence="14 15" key="1">
    <citation type="journal article" date="2015" name="Nat. Commun.">
        <title>Lucilia cuprina genome unlocks parasitic fly biology to underpin future interventions.</title>
        <authorList>
            <person name="Anstead C.A."/>
            <person name="Korhonen P.K."/>
            <person name="Young N.D."/>
            <person name="Hall R.S."/>
            <person name="Jex A.R."/>
            <person name="Murali S.C."/>
            <person name="Hughes D.S."/>
            <person name="Lee S.F."/>
            <person name="Perry T."/>
            <person name="Stroehlein A.J."/>
            <person name="Ansell B.R."/>
            <person name="Breugelmans B."/>
            <person name="Hofmann A."/>
            <person name="Qu J."/>
            <person name="Dugan S."/>
            <person name="Lee S.L."/>
            <person name="Chao H."/>
            <person name="Dinh H."/>
            <person name="Han Y."/>
            <person name="Doddapaneni H.V."/>
            <person name="Worley K.C."/>
            <person name="Muzny D.M."/>
            <person name="Ioannidis P."/>
            <person name="Waterhouse R.M."/>
            <person name="Zdobnov E.M."/>
            <person name="James P.J."/>
            <person name="Bagnall N.H."/>
            <person name="Kotze A.C."/>
            <person name="Gibbs R.A."/>
            <person name="Richards S."/>
            <person name="Batterham P."/>
            <person name="Gasser R.B."/>
        </authorList>
    </citation>
    <scope>NUCLEOTIDE SEQUENCE [LARGE SCALE GENOMIC DNA]</scope>
    <source>
        <strain evidence="14 15">LS</strain>
        <tissue evidence="14">Full body</tissue>
    </source>
</reference>
<dbReference type="PROSITE" id="PS50216">
    <property type="entry name" value="DHHC"/>
    <property type="match status" value="1"/>
</dbReference>
<feature type="region of interest" description="Disordered" evidence="11">
    <location>
        <begin position="821"/>
        <end position="843"/>
    </location>
</feature>
<feature type="region of interest" description="Disordered" evidence="11">
    <location>
        <begin position="530"/>
        <end position="571"/>
    </location>
</feature>
<evidence type="ECO:0000256" key="4">
    <source>
        <dbReference type="ARBA" id="ARBA00022692"/>
    </source>
</evidence>
<evidence type="ECO:0000313" key="15">
    <source>
        <dbReference type="Proteomes" id="UP000037069"/>
    </source>
</evidence>
<feature type="compositionally biased region" description="Low complexity" evidence="11">
    <location>
        <begin position="541"/>
        <end position="563"/>
    </location>
</feature>
<evidence type="ECO:0000256" key="10">
    <source>
        <dbReference type="ARBA" id="ARBA00048048"/>
    </source>
</evidence>
<dbReference type="STRING" id="7375.A0A0L0BUZ1"/>
<feature type="transmembrane region" description="Helical" evidence="12">
    <location>
        <begin position="43"/>
        <end position="62"/>
    </location>
</feature>
<feature type="region of interest" description="Disordered" evidence="11">
    <location>
        <begin position="910"/>
        <end position="943"/>
    </location>
</feature>
<keyword evidence="5 12" id="KW-1133">Transmembrane helix</keyword>
<feature type="region of interest" description="Disordered" evidence="11">
    <location>
        <begin position="375"/>
        <end position="419"/>
    </location>
</feature>
<dbReference type="GO" id="GO:0005783">
    <property type="term" value="C:endoplasmic reticulum"/>
    <property type="evidence" value="ECO:0007669"/>
    <property type="project" value="TreeGrafter"/>
</dbReference>
<feature type="region of interest" description="Disordered" evidence="11">
    <location>
        <begin position="490"/>
        <end position="511"/>
    </location>
</feature>
<evidence type="ECO:0000256" key="8">
    <source>
        <dbReference type="ARBA" id="ARBA00023288"/>
    </source>
</evidence>
<dbReference type="EMBL" id="JRES01001294">
    <property type="protein sequence ID" value="KNC23857.1"/>
    <property type="molecule type" value="Genomic_DNA"/>
</dbReference>
<keyword evidence="15" id="KW-1185">Reference proteome</keyword>
<feature type="transmembrane region" description="Helical" evidence="12">
    <location>
        <begin position="74"/>
        <end position="91"/>
    </location>
</feature>
<feature type="compositionally biased region" description="Polar residues" evidence="11">
    <location>
        <begin position="821"/>
        <end position="835"/>
    </location>
</feature>
<dbReference type="OrthoDB" id="4096362at2759"/>
<dbReference type="GO" id="GO:0019706">
    <property type="term" value="F:protein-cysteine S-palmitoyltransferase activity"/>
    <property type="evidence" value="ECO:0007669"/>
    <property type="project" value="UniProtKB-EC"/>
</dbReference>
<evidence type="ECO:0000256" key="2">
    <source>
        <dbReference type="ARBA" id="ARBA00012210"/>
    </source>
</evidence>
<dbReference type="InterPro" id="IPR039859">
    <property type="entry name" value="PFA4/ZDH16/20/ERF2-like"/>
</dbReference>
<dbReference type="GO" id="GO:0006612">
    <property type="term" value="P:protein targeting to membrane"/>
    <property type="evidence" value="ECO:0007669"/>
    <property type="project" value="TreeGrafter"/>
</dbReference>
<evidence type="ECO:0000256" key="6">
    <source>
        <dbReference type="ARBA" id="ARBA00023136"/>
    </source>
</evidence>
<keyword evidence="6 12" id="KW-0472">Membrane</keyword>
<dbReference type="OMA" id="MRPRYKH"/>
<keyword evidence="4 12" id="KW-0812">Transmembrane</keyword>
<feature type="compositionally biased region" description="Polar residues" evidence="11">
    <location>
        <begin position="530"/>
        <end position="540"/>
    </location>
</feature>
<dbReference type="InterPro" id="IPR001594">
    <property type="entry name" value="Palmitoyltrfase_DHHC"/>
</dbReference>
<dbReference type="Proteomes" id="UP000037069">
    <property type="component" value="Unassembled WGS sequence"/>
</dbReference>
<evidence type="ECO:0000256" key="9">
    <source>
        <dbReference type="ARBA" id="ARBA00023315"/>
    </source>
</evidence>
<feature type="compositionally biased region" description="Basic residues" evidence="11">
    <location>
        <begin position="495"/>
        <end position="505"/>
    </location>
</feature>
<feature type="domain" description="Palmitoyltransferase DHHC" evidence="13">
    <location>
        <begin position="144"/>
        <end position="269"/>
    </location>
</feature>